<feature type="transmembrane region" description="Helical" evidence="9">
    <location>
        <begin position="259"/>
        <end position="282"/>
    </location>
</feature>
<dbReference type="InterPro" id="IPR022813">
    <property type="entry name" value="SecD/SecF_arch_bac"/>
</dbReference>
<reference evidence="11 12" key="1">
    <citation type="submission" date="2009-07" db="EMBL/GenBank/DDBJ databases">
        <authorList>
            <person name="Madupu R."/>
            <person name="Sebastian Y."/>
            <person name="Durkin A.S."/>
            <person name="Torralba M."/>
            <person name="Methe B."/>
            <person name="Sutton G.G."/>
            <person name="Strausberg R.L."/>
            <person name="Nelson K.E."/>
        </authorList>
    </citation>
    <scope>NUCLEOTIDE SEQUENCE [LARGE SCALE GENOMIC DNA]</scope>
    <source>
        <strain evidence="11 12">ATCC 35580</strain>
    </source>
</reference>
<evidence type="ECO:0000256" key="9">
    <source>
        <dbReference type="HAMAP-Rule" id="MF_01464"/>
    </source>
</evidence>
<dbReference type="GO" id="GO:0005886">
    <property type="term" value="C:plasma membrane"/>
    <property type="evidence" value="ECO:0007669"/>
    <property type="project" value="UniProtKB-SubCell"/>
</dbReference>
<dbReference type="InterPro" id="IPR055344">
    <property type="entry name" value="SecD_SecF_C_bact"/>
</dbReference>
<dbReference type="NCBIfam" id="TIGR00966">
    <property type="entry name" value="transloc_SecF"/>
    <property type="match status" value="1"/>
</dbReference>
<dbReference type="GO" id="GO:0043952">
    <property type="term" value="P:protein transport by the Sec complex"/>
    <property type="evidence" value="ECO:0007669"/>
    <property type="project" value="UniProtKB-UniRule"/>
</dbReference>
<feature type="transmembrane region" description="Helical" evidence="9">
    <location>
        <begin position="7"/>
        <end position="30"/>
    </location>
</feature>
<keyword evidence="3 9" id="KW-1003">Cell membrane</keyword>
<dbReference type="Gene3D" id="1.20.1640.10">
    <property type="entry name" value="Multidrug efflux transporter AcrB transmembrane domain"/>
    <property type="match status" value="1"/>
</dbReference>
<keyword evidence="8 9" id="KW-0472">Membrane</keyword>
<comment type="caution">
    <text evidence="11">The sequence shown here is derived from an EMBL/GenBank/DDBJ whole genome shotgun (WGS) entry which is preliminary data.</text>
</comment>
<feature type="transmembrane region" description="Helical" evidence="9">
    <location>
        <begin position="362"/>
        <end position="388"/>
    </location>
</feature>
<dbReference type="GO" id="GO:0015450">
    <property type="term" value="F:protein-transporting ATPase activity"/>
    <property type="evidence" value="ECO:0007669"/>
    <property type="project" value="InterPro"/>
</dbReference>
<keyword evidence="4 9" id="KW-0812">Transmembrane</keyword>
<dbReference type="GO" id="GO:0065002">
    <property type="term" value="P:intracellular protein transmembrane transport"/>
    <property type="evidence" value="ECO:0007669"/>
    <property type="project" value="UniProtKB-UniRule"/>
</dbReference>
<evidence type="ECO:0000256" key="6">
    <source>
        <dbReference type="ARBA" id="ARBA00022989"/>
    </source>
</evidence>
<comment type="similarity">
    <text evidence="9">Belongs to the SecD/SecF family. SecF subfamily.</text>
</comment>
<feature type="transmembrane region" description="Helical" evidence="9">
    <location>
        <begin position="338"/>
        <end position="356"/>
    </location>
</feature>
<name>C8PQI2_9SPIR</name>
<protein>
    <recommendedName>
        <fullName evidence="9">Protein-export membrane protein SecF</fullName>
    </recommendedName>
</protein>
<proteinExistence type="inferred from homology"/>
<evidence type="ECO:0000256" key="8">
    <source>
        <dbReference type="ARBA" id="ARBA00023136"/>
    </source>
</evidence>
<accession>C8PQI2</accession>
<dbReference type="Proteomes" id="UP000004509">
    <property type="component" value="Unassembled WGS sequence"/>
</dbReference>
<evidence type="ECO:0000256" key="7">
    <source>
        <dbReference type="ARBA" id="ARBA00023010"/>
    </source>
</evidence>
<dbReference type="Pfam" id="PF02355">
    <property type="entry name" value="SecD_SecF_C"/>
    <property type="match status" value="1"/>
</dbReference>
<feature type="transmembrane region" description="Helical" evidence="9">
    <location>
        <begin position="288"/>
        <end position="307"/>
    </location>
</feature>
<dbReference type="STRING" id="596324.TREVI0001_2086"/>
<dbReference type="SUPFAM" id="SSF82866">
    <property type="entry name" value="Multidrug efflux transporter AcrB transmembrane domain"/>
    <property type="match status" value="1"/>
</dbReference>
<keyword evidence="6 9" id="KW-1133">Transmembrane helix</keyword>
<keyword evidence="5 9" id="KW-0653">Protein transport</keyword>
<comment type="function">
    <text evidence="9">Part of the Sec protein translocase complex. Interacts with the SecYEG preprotein conducting channel. SecDF uses the proton motive force (PMF) to complete protein translocation after the ATP-dependent function of SecA.</text>
</comment>
<organism evidence="11 12">
    <name type="scientific">Treponema vincentii ATCC 35580</name>
    <dbReference type="NCBI Taxonomy" id="596324"/>
    <lineage>
        <taxon>Bacteria</taxon>
        <taxon>Pseudomonadati</taxon>
        <taxon>Spirochaetota</taxon>
        <taxon>Spirochaetia</taxon>
        <taxon>Spirochaetales</taxon>
        <taxon>Treponemataceae</taxon>
        <taxon>Treponema</taxon>
    </lineage>
</organism>
<dbReference type="eggNOG" id="COG0341">
    <property type="taxonomic scope" value="Bacteria"/>
</dbReference>
<feature type="transmembrane region" description="Helical" evidence="9">
    <location>
        <begin position="235"/>
        <end position="252"/>
    </location>
</feature>
<dbReference type="PANTHER" id="PTHR30081:SF8">
    <property type="entry name" value="PROTEIN TRANSLOCASE SUBUNIT SECF"/>
    <property type="match status" value="1"/>
</dbReference>
<feature type="domain" description="Protein export membrane protein SecD/SecF C-terminal" evidence="10">
    <location>
        <begin position="209"/>
        <end position="388"/>
    </location>
</feature>
<gene>
    <name evidence="9 11" type="primary">secF</name>
    <name evidence="11" type="ORF">TREVI0001_2086</name>
</gene>
<comment type="subcellular location">
    <subcellularLocation>
        <location evidence="1 9">Cell membrane</location>
        <topology evidence="1 9">Multi-pass membrane protein</topology>
    </subcellularLocation>
</comment>
<dbReference type="NCBIfam" id="TIGR00916">
    <property type="entry name" value="2A0604s01"/>
    <property type="match status" value="1"/>
</dbReference>
<dbReference type="GO" id="GO:0006605">
    <property type="term" value="P:protein targeting"/>
    <property type="evidence" value="ECO:0007669"/>
    <property type="project" value="UniProtKB-UniRule"/>
</dbReference>
<dbReference type="AlphaFoldDB" id="C8PQI2"/>
<dbReference type="InterPro" id="IPR005665">
    <property type="entry name" value="SecF_bac"/>
</dbReference>
<evidence type="ECO:0000313" key="12">
    <source>
        <dbReference type="Proteomes" id="UP000004509"/>
    </source>
</evidence>
<evidence type="ECO:0000256" key="3">
    <source>
        <dbReference type="ARBA" id="ARBA00022475"/>
    </source>
</evidence>
<evidence type="ECO:0000256" key="1">
    <source>
        <dbReference type="ARBA" id="ARBA00004651"/>
    </source>
</evidence>
<evidence type="ECO:0000259" key="10">
    <source>
        <dbReference type="Pfam" id="PF02355"/>
    </source>
</evidence>
<keyword evidence="2 9" id="KW-0813">Transport</keyword>
<keyword evidence="7 9" id="KW-0811">Translocation</keyword>
<dbReference type="RefSeq" id="WP_006188837.1">
    <property type="nucleotide sequence ID" value="NZ_ACYH01000037.1"/>
</dbReference>
<dbReference type="HAMAP" id="MF_01464_B">
    <property type="entry name" value="SecF_B"/>
    <property type="match status" value="1"/>
</dbReference>
<evidence type="ECO:0000313" key="11">
    <source>
        <dbReference type="EMBL" id="EEV20337.1"/>
    </source>
</evidence>
<dbReference type="EMBL" id="ACYH01000037">
    <property type="protein sequence ID" value="EEV20337.1"/>
    <property type="molecule type" value="Genomic_DNA"/>
</dbReference>
<dbReference type="InterPro" id="IPR048634">
    <property type="entry name" value="SecD_SecF_C"/>
</dbReference>
<dbReference type="PANTHER" id="PTHR30081">
    <property type="entry name" value="PROTEIN-EXPORT MEMBRANE PROTEIN SEC"/>
    <property type="match status" value="1"/>
</dbReference>
<dbReference type="PRINTS" id="PR01755">
    <property type="entry name" value="SECFTRNLCASE"/>
</dbReference>
<evidence type="ECO:0000256" key="5">
    <source>
        <dbReference type="ARBA" id="ARBA00022927"/>
    </source>
</evidence>
<comment type="subunit">
    <text evidence="9">Forms a complex with SecD. Part of the essential Sec protein translocation apparatus which comprises SecA, SecYEG and auxiliary proteins SecDF. Other proteins may also be involved.</text>
</comment>
<evidence type="ECO:0000256" key="2">
    <source>
        <dbReference type="ARBA" id="ARBA00022448"/>
    </source>
</evidence>
<dbReference type="OrthoDB" id="9805019at2"/>
<evidence type="ECO:0000256" key="4">
    <source>
        <dbReference type="ARBA" id="ARBA00022692"/>
    </source>
</evidence>
<dbReference type="InterPro" id="IPR022645">
    <property type="entry name" value="SecD/SecF_bac"/>
</dbReference>
<sequence>MKKTIKFSKLFGVMVFVSSALIISGIVGFFTKGINFGIDFQAGFIEKVRFAPSAFILTYNGEKNIQVAQSSQSIDVTVISTDTENKVYAFRYSEYPTVGQFSEALQQQIDGIKVNLLANSDTALQSVFITSETSRVTEEPFRVHYIPEQIQPIDADEVRHALASIPSVSVQQIGEARDRTFQIRLPDNGTYTNANAELRALINTALVNAYEANNFAVLSTDFVGSRFSGSLARQAVLLVVGALFLIFFYALVRFRWTFALGAVLALVHDVLIMLTFIVWTQMEFNSTTIAAILTIVGYSINDTVVVFDRIRENIRLNPKLSLIEVLDLAQTEVLSRTIITTVTTMLAAVSLYIFTTGTMKDFALALLVGMTSGVYSTIYIAGACITFFSGKKQAGDLLLGREEKKAHLSEVTV</sequence>